<evidence type="ECO:0000313" key="2">
    <source>
        <dbReference type="EMBL" id="MBN6102436.1"/>
    </source>
</evidence>
<sequence>MKISQKYLGIILVAASFSSQAGAITDKVDDIFVQCASCEATKNNDSTMGYIQIALSAYASAASSNGWGPVAIGNEIQIERYTQNPAGYALVDHYYKIKNLPVQSFSDLVDEGFTRDNDVDALSARAVALASMRGDLVSFVESFADAGKVTTINAFFPHD</sequence>
<feature type="chain" id="PRO_5045481086" evidence="1">
    <location>
        <begin position="24"/>
        <end position="159"/>
    </location>
</feature>
<evidence type="ECO:0000313" key="3">
    <source>
        <dbReference type="Proteomes" id="UP000695802"/>
    </source>
</evidence>
<keyword evidence="1" id="KW-0732">Signal</keyword>
<dbReference type="RefSeq" id="WP_206229585.1">
    <property type="nucleotide sequence ID" value="NZ_JAFIWB010000007.1"/>
</dbReference>
<dbReference type="Proteomes" id="UP000695802">
    <property type="component" value="Unassembled WGS sequence"/>
</dbReference>
<comment type="caution">
    <text evidence="2">The sequence shown here is derived from an EMBL/GenBank/DDBJ whole genome shotgun (WGS) entry which is preliminary data.</text>
</comment>
<name>A0ABS3B4T7_9XANT</name>
<accession>A0ABS3B4T7</accession>
<feature type="signal peptide" evidence="1">
    <location>
        <begin position="1"/>
        <end position="23"/>
    </location>
</feature>
<organism evidence="2 3">
    <name type="scientific">Xanthomonas bonasiae</name>
    <dbReference type="NCBI Taxonomy" id="2810351"/>
    <lineage>
        <taxon>Bacteria</taxon>
        <taxon>Pseudomonadati</taxon>
        <taxon>Pseudomonadota</taxon>
        <taxon>Gammaproteobacteria</taxon>
        <taxon>Lysobacterales</taxon>
        <taxon>Lysobacteraceae</taxon>
        <taxon>Xanthomonas</taxon>
    </lineage>
</organism>
<proteinExistence type="predicted"/>
<reference evidence="2 3" key="1">
    <citation type="submission" date="2021-02" db="EMBL/GenBank/DDBJ databases">
        <title>Taxonomically Unique Crown Gall-Associated Xanthomonas Stains Have Deficiency in Virulence Repertories.</title>
        <authorList>
            <person name="Mafakheri H."/>
            <person name="Taghavi S.M."/>
            <person name="Dimkic I."/>
            <person name="Nemanja K."/>
            <person name="Osdaghi E."/>
        </authorList>
    </citation>
    <scope>NUCLEOTIDE SEQUENCE [LARGE SCALE GENOMIC DNA]</scope>
    <source>
        <strain evidence="2 3">FX4</strain>
    </source>
</reference>
<evidence type="ECO:0000256" key="1">
    <source>
        <dbReference type="SAM" id="SignalP"/>
    </source>
</evidence>
<keyword evidence="3" id="KW-1185">Reference proteome</keyword>
<dbReference type="EMBL" id="JAFIWB010000007">
    <property type="protein sequence ID" value="MBN6102436.1"/>
    <property type="molecule type" value="Genomic_DNA"/>
</dbReference>
<protein>
    <submittedName>
        <fullName evidence="2">Uncharacterized protein</fullName>
    </submittedName>
</protein>
<gene>
    <name evidence="2" type="ORF">JR064_09685</name>
</gene>